<keyword evidence="2" id="KW-1185">Reference proteome</keyword>
<gene>
    <name evidence="1" type="ORF">GX50_04473</name>
</gene>
<dbReference type="STRING" id="73230.A0A2B7ZHW3"/>
<proteinExistence type="predicted"/>
<dbReference type="EMBL" id="PDND01000083">
    <property type="protein sequence ID" value="PGH32758.1"/>
    <property type="molecule type" value="Genomic_DNA"/>
</dbReference>
<evidence type="ECO:0000313" key="1">
    <source>
        <dbReference type="EMBL" id="PGH32758.1"/>
    </source>
</evidence>
<dbReference type="VEuPathDB" id="FungiDB:EMCG_02588"/>
<accession>A0A2B7ZHW3</accession>
<dbReference type="AlphaFoldDB" id="A0A2B7ZHW3"/>
<protein>
    <submittedName>
        <fullName evidence="1">Uncharacterized protein</fullName>
    </submittedName>
</protein>
<sequence length="149" mass="16662">MTPRMYASVSNNKDMTTLLDPCLPLDAETSSVQDASSISPKYMELLAGFFEDAISEGNLLECQRLYFAGCSLDTNMPNCHGCSPMIKTLLYKQLNILDWLLQCKATTTLKEGGNIFGDGHQIEWAIINDNIEGLRIFLDFVKEKAESIR</sequence>
<organism evidence="1 2">
    <name type="scientific">[Emmonsia] crescens</name>
    <dbReference type="NCBI Taxonomy" id="73230"/>
    <lineage>
        <taxon>Eukaryota</taxon>
        <taxon>Fungi</taxon>
        <taxon>Dikarya</taxon>
        <taxon>Ascomycota</taxon>
        <taxon>Pezizomycotina</taxon>
        <taxon>Eurotiomycetes</taxon>
        <taxon>Eurotiomycetidae</taxon>
        <taxon>Onygenales</taxon>
        <taxon>Ajellomycetaceae</taxon>
        <taxon>Emergomyces</taxon>
    </lineage>
</organism>
<name>A0A2B7ZHW3_9EURO</name>
<evidence type="ECO:0000313" key="2">
    <source>
        <dbReference type="Proteomes" id="UP000226031"/>
    </source>
</evidence>
<dbReference type="Proteomes" id="UP000226031">
    <property type="component" value="Unassembled WGS sequence"/>
</dbReference>
<reference evidence="1 2" key="1">
    <citation type="submission" date="2017-10" db="EMBL/GenBank/DDBJ databases">
        <title>Comparative genomics in systemic dimorphic fungi from Ajellomycetaceae.</title>
        <authorList>
            <person name="Munoz J.F."/>
            <person name="Mcewen J.G."/>
            <person name="Clay O.K."/>
            <person name="Cuomo C.A."/>
        </authorList>
    </citation>
    <scope>NUCLEOTIDE SEQUENCE [LARGE SCALE GENOMIC DNA]</scope>
    <source>
        <strain evidence="1 2">UAMH4076</strain>
    </source>
</reference>
<comment type="caution">
    <text evidence="1">The sequence shown here is derived from an EMBL/GenBank/DDBJ whole genome shotgun (WGS) entry which is preliminary data.</text>
</comment>